<reference evidence="1 2" key="1">
    <citation type="submission" date="2014-04" db="EMBL/GenBank/DDBJ databases">
        <authorList>
            <consortium name="DOE Joint Genome Institute"/>
            <person name="Kuo A."/>
            <person name="Tarkka M."/>
            <person name="Buscot F."/>
            <person name="Kohler A."/>
            <person name="Nagy L.G."/>
            <person name="Floudas D."/>
            <person name="Copeland A."/>
            <person name="Barry K.W."/>
            <person name="Cichocki N."/>
            <person name="Veneault-Fourrey C."/>
            <person name="LaButti K."/>
            <person name="Lindquist E.A."/>
            <person name="Lipzen A."/>
            <person name="Lundell T."/>
            <person name="Morin E."/>
            <person name="Murat C."/>
            <person name="Sun H."/>
            <person name="Tunlid A."/>
            <person name="Henrissat B."/>
            <person name="Grigoriev I.V."/>
            <person name="Hibbett D.S."/>
            <person name="Martin F."/>
            <person name="Nordberg H.P."/>
            <person name="Cantor M.N."/>
            <person name="Hua S.X."/>
        </authorList>
    </citation>
    <scope>NUCLEOTIDE SEQUENCE [LARGE SCALE GENOMIC DNA]</scope>
    <source>
        <strain evidence="1 2">F 1598</strain>
    </source>
</reference>
<reference evidence="2" key="2">
    <citation type="submission" date="2015-01" db="EMBL/GenBank/DDBJ databases">
        <title>Evolutionary Origins and Diversification of the Mycorrhizal Mutualists.</title>
        <authorList>
            <consortium name="DOE Joint Genome Institute"/>
            <consortium name="Mycorrhizal Genomics Consortium"/>
            <person name="Kohler A."/>
            <person name="Kuo A."/>
            <person name="Nagy L.G."/>
            <person name="Floudas D."/>
            <person name="Copeland A."/>
            <person name="Barry K.W."/>
            <person name="Cichocki N."/>
            <person name="Veneault-Fourrey C."/>
            <person name="LaButti K."/>
            <person name="Lindquist E.A."/>
            <person name="Lipzen A."/>
            <person name="Lundell T."/>
            <person name="Morin E."/>
            <person name="Murat C."/>
            <person name="Riley R."/>
            <person name="Ohm R."/>
            <person name="Sun H."/>
            <person name="Tunlid A."/>
            <person name="Henrissat B."/>
            <person name="Grigoriev I.V."/>
            <person name="Hibbett D.S."/>
            <person name="Martin F."/>
        </authorList>
    </citation>
    <scope>NUCLEOTIDE SEQUENCE [LARGE SCALE GENOMIC DNA]</scope>
    <source>
        <strain evidence="2">F 1598</strain>
    </source>
</reference>
<protein>
    <submittedName>
        <fullName evidence="1">Uncharacterized protein</fullName>
    </submittedName>
</protein>
<dbReference type="HOGENOM" id="CLU_029136_0_0_1"/>
<dbReference type="InParanoid" id="A0A0C3AUB5"/>
<dbReference type="OrthoDB" id="3247165at2759"/>
<dbReference type="AlphaFoldDB" id="A0A0C3AUB5"/>
<evidence type="ECO:0000313" key="2">
    <source>
        <dbReference type="Proteomes" id="UP000054166"/>
    </source>
</evidence>
<dbReference type="Proteomes" id="UP000054166">
    <property type="component" value="Unassembled WGS sequence"/>
</dbReference>
<organism evidence="1 2">
    <name type="scientific">Piloderma croceum (strain F 1598)</name>
    <dbReference type="NCBI Taxonomy" id="765440"/>
    <lineage>
        <taxon>Eukaryota</taxon>
        <taxon>Fungi</taxon>
        <taxon>Dikarya</taxon>
        <taxon>Basidiomycota</taxon>
        <taxon>Agaricomycotina</taxon>
        <taxon>Agaricomycetes</taxon>
        <taxon>Agaricomycetidae</taxon>
        <taxon>Atheliales</taxon>
        <taxon>Atheliaceae</taxon>
        <taxon>Piloderma</taxon>
    </lineage>
</organism>
<dbReference type="EMBL" id="KN833024">
    <property type="protein sequence ID" value="KIM77533.1"/>
    <property type="molecule type" value="Genomic_DNA"/>
</dbReference>
<name>A0A0C3AUB5_PILCF</name>
<dbReference type="STRING" id="765440.A0A0C3AUB5"/>
<feature type="non-terminal residue" evidence="1">
    <location>
        <position position="1"/>
    </location>
</feature>
<accession>A0A0C3AUB5</accession>
<gene>
    <name evidence="1" type="ORF">PILCRDRAFT_76631</name>
</gene>
<keyword evidence="2" id="KW-1185">Reference proteome</keyword>
<evidence type="ECO:0000313" key="1">
    <source>
        <dbReference type="EMBL" id="KIM77533.1"/>
    </source>
</evidence>
<proteinExistence type="predicted"/>
<sequence>IGLPVMLRYNDATECCMTKGAEGTVAGWQCSRGPEGQTVLDTLFVRLQNPPKTVNIPGLPENVVPIVRQSTTIDCMLPSDHLVPVARDQVLVLPNFAMTDYGAQGRTRPFNPVDLSQCTTHQSYYTCLSCSASAEGTIIVQGFDPKKIMGGASGYLRQEFRELEILDEITKLCYDGVLPDKIDGHRRNTVIRQYQDWKGTSYMPINTHCAIKWSVDNPMEKMPEINDAEWHIVHKGRQVIEPREADNESLIPIGFVAAKGSIPVNNQIFSSVAKRKTENLHIPTNKRRKLTDQMHPLNVQQPVGLLWDGQNYSCAYDSMFTILYSIWFEDSEVWTKRFEETSQMLTYLASEFQNVLSGHILLEAARDIMRTRLYNLDHTMFPYGPNGCSISNLAEKLLISEVPVASVSLECKHCPLYLPVASERTTYIVHTSSSVPNTTTGWWENLLRHVSQPMDKVTAFNNIPNILMVTIGASMIGVSEQMTFKDGETLIHMKLRGIVYFGDFHFTSCIIDSNKNVWFHDGMVTGQTSANEGKLHEYTTETMKICKGKNAAVVIYARE</sequence>